<dbReference type="GO" id="GO:0005524">
    <property type="term" value="F:ATP binding"/>
    <property type="evidence" value="ECO:0007669"/>
    <property type="project" value="UniProtKB-KW"/>
</dbReference>
<dbReference type="GO" id="GO:0016020">
    <property type="term" value="C:membrane"/>
    <property type="evidence" value="ECO:0007669"/>
    <property type="project" value="InterPro"/>
</dbReference>
<evidence type="ECO:0000256" key="2">
    <source>
        <dbReference type="ARBA" id="ARBA00022741"/>
    </source>
</evidence>
<evidence type="ECO:0000256" key="1">
    <source>
        <dbReference type="ARBA" id="ARBA00022679"/>
    </source>
</evidence>
<dbReference type="PANTHER" id="PTHR32071:SF38">
    <property type="entry name" value="PSP OPERON TRANSCRIPTIONAL ACTIVATOR"/>
    <property type="match status" value="1"/>
</dbReference>
<dbReference type="Pfam" id="PF00874">
    <property type="entry name" value="PRD"/>
    <property type="match status" value="1"/>
</dbReference>
<evidence type="ECO:0000256" key="3">
    <source>
        <dbReference type="ARBA" id="ARBA00022840"/>
    </source>
</evidence>
<dbReference type="Gene3D" id="1.10.1790.10">
    <property type="entry name" value="PRD domain"/>
    <property type="match status" value="1"/>
</dbReference>
<protein>
    <submittedName>
        <fullName evidence="7">Nif-specific regulatory protein</fullName>
    </submittedName>
</protein>
<dbReference type="SUPFAM" id="SSF53062">
    <property type="entry name" value="PTS system fructose IIA component-like"/>
    <property type="match status" value="1"/>
</dbReference>
<reference evidence="7" key="1">
    <citation type="submission" date="2019-11" db="EMBL/GenBank/DDBJ databases">
        <authorList>
            <person name="Feng L."/>
        </authorList>
    </citation>
    <scope>NUCLEOTIDE SEQUENCE</scope>
    <source>
        <strain evidence="7">ECasseliflavusLFYP2</strain>
    </source>
</reference>
<dbReference type="EMBL" id="CACRTX010000009">
    <property type="protein sequence ID" value="VYU15837.1"/>
    <property type="molecule type" value="Genomic_DNA"/>
</dbReference>
<dbReference type="InterPro" id="IPR002078">
    <property type="entry name" value="Sigma_54_int"/>
</dbReference>
<dbReference type="InterPro" id="IPR027417">
    <property type="entry name" value="P-loop_NTPase"/>
</dbReference>
<dbReference type="InterPro" id="IPR036634">
    <property type="entry name" value="PRD_sf"/>
</dbReference>
<dbReference type="GO" id="GO:0008982">
    <property type="term" value="F:protein-N(PI)-phosphohistidine-sugar phosphotransferase activity"/>
    <property type="evidence" value="ECO:0007669"/>
    <property type="project" value="InterPro"/>
</dbReference>
<evidence type="ECO:0000259" key="6">
    <source>
        <dbReference type="PROSITE" id="PS51372"/>
    </source>
</evidence>
<dbReference type="PROSITE" id="PS50045">
    <property type="entry name" value="SIGMA54_INTERACT_4"/>
    <property type="match status" value="1"/>
</dbReference>
<dbReference type="CDD" id="cd00009">
    <property type="entry name" value="AAA"/>
    <property type="match status" value="1"/>
</dbReference>
<keyword evidence="1" id="KW-0808">Transferase</keyword>
<dbReference type="InterPro" id="IPR025943">
    <property type="entry name" value="Sigma_54_int_dom_ATP-bd_2"/>
</dbReference>
<dbReference type="Gene3D" id="3.40.50.510">
    <property type="entry name" value="Phosphotransferase system, mannose-type IIA component"/>
    <property type="match status" value="1"/>
</dbReference>
<name>A0A6N3CPY5_ENTCA</name>
<dbReference type="InterPro" id="IPR036095">
    <property type="entry name" value="PTS_EIIB-like_sf"/>
</dbReference>
<dbReference type="Pfam" id="PF03610">
    <property type="entry name" value="EIIA-man"/>
    <property type="match status" value="1"/>
</dbReference>
<organism evidence="7">
    <name type="scientific">Enterococcus casseliflavus</name>
    <name type="common">Enterococcus flavescens</name>
    <dbReference type="NCBI Taxonomy" id="37734"/>
    <lineage>
        <taxon>Bacteria</taxon>
        <taxon>Bacillati</taxon>
        <taxon>Bacillota</taxon>
        <taxon>Bacilli</taxon>
        <taxon>Lactobacillales</taxon>
        <taxon>Enterococcaceae</taxon>
        <taxon>Enterococcus</taxon>
    </lineage>
</organism>
<dbReference type="PROSITE" id="PS51372">
    <property type="entry name" value="PRD_2"/>
    <property type="match status" value="1"/>
</dbReference>
<dbReference type="GO" id="GO:0006355">
    <property type="term" value="P:regulation of DNA-templated transcription"/>
    <property type="evidence" value="ECO:0007669"/>
    <property type="project" value="InterPro"/>
</dbReference>
<evidence type="ECO:0000313" key="7">
    <source>
        <dbReference type="EMBL" id="VYU15837.1"/>
    </source>
</evidence>
<dbReference type="RefSeq" id="WP_421758113.1">
    <property type="nucleotide sequence ID" value="NZ_CACRTX010000009.1"/>
</dbReference>
<keyword evidence="2" id="KW-0547">Nucleotide-binding</keyword>
<feature type="domain" description="PRD" evidence="6">
    <location>
        <begin position="816"/>
        <end position="914"/>
    </location>
</feature>
<dbReference type="InterPro" id="IPR004701">
    <property type="entry name" value="PTS_EIIA_man-typ"/>
</dbReference>
<feature type="domain" description="Sigma-54 factor interaction" evidence="4">
    <location>
        <begin position="105"/>
        <end position="339"/>
    </location>
</feature>
<dbReference type="PANTHER" id="PTHR32071">
    <property type="entry name" value="TRANSCRIPTIONAL REGULATORY PROTEIN"/>
    <property type="match status" value="1"/>
</dbReference>
<dbReference type="SMART" id="SM00382">
    <property type="entry name" value="AAA"/>
    <property type="match status" value="1"/>
</dbReference>
<dbReference type="GO" id="GO:0009401">
    <property type="term" value="P:phosphoenolpyruvate-dependent sugar phosphotransferase system"/>
    <property type="evidence" value="ECO:0007669"/>
    <property type="project" value="InterPro"/>
</dbReference>
<dbReference type="SUPFAM" id="SSF52540">
    <property type="entry name" value="P-loop containing nucleoside triphosphate hydrolases"/>
    <property type="match status" value="1"/>
</dbReference>
<gene>
    <name evidence="7" type="primary">nifA</name>
    <name evidence="7" type="ORF">ECLFYP2_02591</name>
</gene>
<evidence type="ECO:0000259" key="5">
    <source>
        <dbReference type="PROSITE" id="PS51096"/>
    </source>
</evidence>
<dbReference type="AlphaFoldDB" id="A0A6N3CPY5"/>
<dbReference type="InterPro" id="IPR003593">
    <property type="entry name" value="AAA+_ATPase"/>
</dbReference>
<dbReference type="Pfam" id="PF00158">
    <property type="entry name" value="Sigma54_activat"/>
    <property type="match status" value="1"/>
</dbReference>
<dbReference type="SUPFAM" id="SSF52794">
    <property type="entry name" value="PTS system IIB component-like"/>
    <property type="match status" value="1"/>
</dbReference>
<dbReference type="PROSITE" id="PS51096">
    <property type="entry name" value="PTS_EIIA_TYPE_4"/>
    <property type="match status" value="1"/>
</dbReference>
<dbReference type="PROSITE" id="PS00676">
    <property type="entry name" value="SIGMA54_INTERACT_2"/>
    <property type="match status" value="1"/>
</dbReference>
<feature type="domain" description="PTS EIIA type-4" evidence="5">
    <location>
        <begin position="560"/>
        <end position="696"/>
    </location>
</feature>
<dbReference type="InterPro" id="IPR036662">
    <property type="entry name" value="PTS_EIIA_man-typ_sf"/>
</dbReference>
<dbReference type="SUPFAM" id="SSF63520">
    <property type="entry name" value="PTS-regulatory domain, PRD"/>
    <property type="match status" value="1"/>
</dbReference>
<accession>A0A6N3CPY5</accession>
<proteinExistence type="predicted"/>
<sequence length="914" mass="104887">MVKAGGNLKRLDDYLYQLTLEVKTTNAINYSASNISQFFQLERSTISSYLNEGVRQGKYIKVKNYPVLFLHKKALECLDIFTSQTEIDSLESLLWYKKVPALDQVIGAKGSLKEVIDQIKTAVLYPGQGLPLLLIGASGSGKTFMANKIFEYAVEEKVIDKNAPFIAYNCAQYVNNPELLSAALFGYTKGAFTGATEEHHGVIEKANEGILFLDEVHRLSEEGQEKLFTFMDSGEFSPMGDNSIRRKSKVRLIFATTENIYKTFLPTFVRRVPVVVNLPRFHQRPSLERLAIIDEFFISESKILNRKLSVSNALIHFLLDSDFEGNVGNIKNIVKYACGNAYIHQKNQPLIQVRLLDMPLEYSCKYKEKLDKPRKKKTDRLYYPKETRQLRLERKNHLLVKFFEQLIQEFFDMITHKTDASIFINKMVEKVTQIMDSLIFQEDYEKEQSLYTILIYHIRQTIDFLRDSYGFEQDGNRVVALANYLFMKDNQVLAEEDLQRDGLQEQLSDFLSSVMETSYWFAKKILTILSERLDQPVYTEDIFFITIYLYSLNITNVTTGIKSIVLAHGYSTASSMANVANRLLNKNVFHAYDMPLDITLEKIEAQLIRFLEEYRTDSGLILLVDMGSLNQIGKGLSDHLKGPLLVFDHVNTPLLLEVGQSILEDKSIAEIEQKIDPQLVLQKQLLFPSTRKKKAIITCCYTGIGSATQIQEILTKCLGDSVKELMIIPYDYKKLSKNKKYEMPFHLYDVMMIVGTEDPKISGIPYIGLDRLINGEAIGEFLRLLGKEITIESENLQEALIFRFSIGKIVENLTILDPDKVLASVQKAIRETAELMEIEFSNNQLFLLYLHCSCMIERILRKESVDDQSDIEQYKKENREDIEKIRAAFYDIEAEYTIQIPDLELGILNDIIQG</sequence>
<dbReference type="Gene3D" id="3.40.50.300">
    <property type="entry name" value="P-loop containing nucleotide triphosphate hydrolases"/>
    <property type="match status" value="1"/>
</dbReference>
<dbReference type="InterPro" id="IPR011608">
    <property type="entry name" value="PRD"/>
</dbReference>
<evidence type="ECO:0000259" key="4">
    <source>
        <dbReference type="PROSITE" id="PS50045"/>
    </source>
</evidence>
<keyword evidence="3" id="KW-0067">ATP-binding</keyword>